<reference evidence="3 5" key="1">
    <citation type="submission" date="2020-01" db="EMBL/GenBank/DDBJ databases">
        <authorList>
            <consortium name="DOE Joint Genome Institute"/>
            <person name="Haridas S."/>
            <person name="Albert R."/>
            <person name="Binder M."/>
            <person name="Bloem J."/>
            <person name="Labutti K."/>
            <person name="Salamov A."/>
            <person name="Andreopoulos B."/>
            <person name="Baker S.E."/>
            <person name="Barry K."/>
            <person name="Bills G."/>
            <person name="Bluhm B.H."/>
            <person name="Cannon C."/>
            <person name="Castanera R."/>
            <person name="Culley D.E."/>
            <person name="Daum C."/>
            <person name="Ezra D."/>
            <person name="Gonzalez J.B."/>
            <person name="Henrissat B."/>
            <person name="Kuo A."/>
            <person name="Liang C."/>
            <person name="Lipzen A."/>
            <person name="Lutzoni F."/>
            <person name="Magnuson J."/>
            <person name="Mondo S."/>
            <person name="Nolan M."/>
            <person name="Ohm R."/>
            <person name="Pangilinan J."/>
            <person name="Park H.-J."/>
            <person name="Ramirez L."/>
            <person name="Alfaro M."/>
            <person name="Sun H."/>
            <person name="Tritt A."/>
            <person name="Yoshinaga Y."/>
            <person name="Zwiers L.-H."/>
            <person name="Turgeon B.G."/>
            <person name="Goodwin S.B."/>
            <person name="Spatafora J.W."/>
            <person name="Crous P.W."/>
            <person name="Grigoriev I.V."/>
        </authorList>
    </citation>
    <scope>NUCLEOTIDE SEQUENCE</scope>
    <source>
        <strain evidence="3 5">CBS 781.70</strain>
    </source>
</reference>
<evidence type="ECO:0000313" key="5">
    <source>
        <dbReference type="RefSeq" id="XP_033532192.1"/>
    </source>
</evidence>
<evidence type="ECO:0000256" key="2">
    <source>
        <dbReference type="SAM" id="MobiDB-lite"/>
    </source>
</evidence>
<dbReference type="Proteomes" id="UP000504638">
    <property type="component" value="Unplaced"/>
</dbReference>
<feature type="compositionally biased region" description="Acidic residues" evidence="2">
    <location>
        <begin position="354"/>
        <end position="367"/>
    </location>
</feature>
<dbReference type="EMBL" id="ML975165">
    <property type="protein sequence ID" value="KAF1810561.1"/>
    <property type="molecule type" value="Genomic_DNA"/>
</dbReference>
<dbReference type="AlphaFoldDB" id="A0A6G1FXZ6"/>
<keyword evidence="1" id="KW-0175">Coiled coil</keyword>
<keyword evidence="4" id="KW-1185">Reference proteome</keyword>
<protein>
    <submittedName>
        <fullName evidence="3 5">Uncharacterized protein</fullName>
    </submittedName>
</protein>
<organism evidence="3">
    <name type="scientific">Eremomyces bilateralis CBS 781.70</name>
    <dbReference type="NCBI Taxonomy" id="1392243"/>
    <lineage>
        <taxon>Eukaryota</taxon>
        <taxon>Fungi</taxon>
        <taxon>Dikarya</taxon>
        <taxon>Ascomycota</taxon>
        <taxon>Pezizomycotina</taxon>
        <taxon>Dothideomycetes</taxon>
        <taxon>Dothideomycetes incertae sedis</taxon>
        <taxon>Eremomycetales</taxon>
        <taxon>Eremomycetaceae</taxon>
        <taxon>Eremomyces</taxon>
    </lineage>
</organism>
<reference evidence="5" key="2">
    <citation type="submission" date="2020-04" db="EMBL/GenBank/DDBJ databases">
        <authorList>
            <consortium name="NCBI Genome Project"/>
        </authorList>
    </citation>
    <scope>NUCLEOTIDE SEQUENCE</scope>
    <source>
        <strain evidence="5">CBS 781.70</strain>
    </source>
</reference>
<dbReference type="GeneID" id="54423483"/>
<evidence type="ECO:0000313" key="4">
    <source>
        <dbReference type="Proteomes" id="UP000504638"/>
    </source>
</evidence>
<dbReference type="RefSeq" id="XP_033532192.1">
    <property type="nucleotide sequence ID" value="XM_033682913.1"/>
</dbReference>
<feature type="compositionally biased region" description="Basic and acidic residues" evidence="2">
    <location>
        <begin position="368"/>
        <end position="377"/>
    </location>
</feature>
<evidence type="ECO:0000256" key="1">
    <source>
        <dbReference type="SAM" id="Coils"/>
    </source>
</evidence>
<feature type="coiled-coil region" evidence="1">
    <location>
        <begin position="134"/>
        <end position="161"/>
    </location>
</feature>
<gene>
    <name evidence="3 5" type="ORF">P152DRAFT_515738</name>
</gene>
<proteinExistence type="predicted"/>
<accession>A0A6G1FXZ6</accession>
<feature type="region of interest" description="Disordered" evidence="2">
    <location>
        <begin position="338"/>
        <end position="377"/>
    </location>
</feature>
<sequence>MDFYRERIALRFPKPSFGPFKYIQPWDNRGYLEVDGIARCDSDRLLYLLTYVQPPPLLTKKGKPRVHQPPPHNDETERFYSAQCIHYGLLSKSDKAAAKKALLAFAKANDDKFIIPSAVIEVEAKLADEFKIKKAEYDAKIADIDAREKKANEEADRKRKRDEDEILNTITKKPKKSELLKFPTKLIGGAAFTVIAPEISKGWSVPNTLRIRLCQSQSGRHIWGDFDFGIFTGKLRSETLPQPPTGKIKFHWRGRQTGDGESSYNSENEMELQFLDEGTFRGNMYWDCLGTFEIAGKIDWERTRNRVFAMNIRKWKDGYRMLNENNYDMEASARWSSGWGGDAEPDLAAASDTTDNDESDHEDDEGSEDSRAVRCAF</sequence>
<name>A0A6G1FXZ6_9PEZI</name>
<dbReference type="OrthoDB" id="4121058at2759"/>
<reference evidence="5" key="3">
    <citation type="submission" date="2025-04" db="UniProtKB">
        <authorList>
            <consortium name="RefSeq"/>
        </authorList>
    </citation>
    <scope>IDENTIFICATION</scope>
    <source>
        <strain evidence="5">CBS 781.70</strain>
    </source>
</reference>
<evidence type="ECO:0000313" key="3">
    <source>
        <dbReference type="EMBL" id="KAF1810561.1"/>
    </source>
</evidence>